<reference evidence="2" key="1">
    <citation type="journal article" date="2018" name="Am. J. Bot.">
        <title>Organellar phylogenomics inform systematics in the green algal family Hydrodictyaceae (Chlorophyceae) and provide clues to the complex evolutionary history of plastid genomes in the green algal tree of life.</title>
        <authorList>
            <person name="McManus H.A."/>
            <person name="Fucikova K."/>
            <person name="Lewis P.O."/>
            <person name="Lewis L.A."/>
            <person name="Karol K.G."/>
        </authorList>
    </citation>
    <scope>NUCLEOTIDE SEQUENCE</scope>
</reference>
<sequence length="138" mass="15956">MRDRSKSEEPKKPLLREAKTHDQKAKTPKNQGEGFFHCGYASSHRCALSLRARFDIAETPQCKEAEAFQSCKHLRRRRLFTLALCIGSSVPRLFASVLRLFAPSAEPRNRRTPKEEPKQRSATTEVKRRAKELQHKRN</sequence>
<dbReference type="EMBL" id="MF276981">
    <property type="protein sequence ID" value="AWI68542.1"/>
    <property type="molecule type" value="Genomic_DNA"/>
</dbReference>
<protein>
    <submittedName>
        <fullName evidence="2">Uncharacterized protein</fullName>
    </submittedName>
</protein>
<proteinExistence type="predicted"/>
<evidence type="ECO:0000256" key="1">
    <source>
        <dbReference type="SAM" id="MobiDB-lite"/>
    </source>
</evidence>
<feature type="compositionally biased region" description="Basic and acidic residues" evidence="1">
    <location>
        <begin position="1"/>
        <end position="25"/>
    </location>
</feature>
<feature type="compositionally biased region" description="Basic and acidic residues" evidence="1">
    <location>
        <begin position="107"/>
        <end position="138"/>
    </location>
</feature>
<feature type="region of interest" description="Disordered" evidence="1">
    <location>
        <begin position="1"/>
        <end position="34"/>
    </location>
</feature>
<keyword evidence="2" id="KW-0934">Plastid</keyword>
<dbReference type="AlphaFoldDB" id="A0A2U8GIN9"/>
<keyword evidence="2" id="KW-0150">Chloroplast</keyword>
<organism evidence="2">
    <name type="scientific">Pediastrum duplex</name>
    <name type="common">Green alga</name>
    <dbReference type="NCBI Taxonomy" id="3105"/>
    <lineage>
        <taxon>Eukaryota</taxon>
        <taxon>Viridiplantae</taxon>
        <taxon>Chlorophyta</taxon>
        <taxon>core chlorophytes</taxon>
        <taxon>Chlorophyceae</taxon>
        <taxon>CS clade</taxon>
        <taxon>Sphaeropleales</taxon>
        <taxon>Hydrodictyaceae</taxon>
        <taxon>Pediastrum</taxon>
    </lineage>
</organism>
<name>A0A2U8GIN9_PEDDU</name>
<feature type="region of interest" description="Disordered" evidence="1">
    <location>
        <begin position="104"/>
        <end position="138"/>
    </location>
</feature>
<evidence type="ECO:0000313" key="2">
    <source>
        <dbReference type="EMBL" id="AWI68542.1"/>
    </source>
</evidence>
<geneLocation type="chloroplast" evidence="2"/>
<accession>A0A2U8GIN9</accession>